<feature type="signal peptide" evidence="5">
    <location>
        <begin position="1"/>
        <end position="25"/>
    </location>
</feature>
<feature type="domain" description="Cytochrome c" evidence="6">
    <location>
        <begin position="27"/>
        <end position="108"/>
    </location>
</feature>
<dbReference type="GO" id="GO:0020037">
    <property type="term" value="F:heme binding"/>
    <property type="evidence" value="ECO:0007669"/>
    <property type="project" value="InterPro"/>
</dbReference>
<organism evidence="7 8">
    <name type="scientific">Prosthecodimorpha hirschii</name>
    <dbReference type="NCBI Taxonomy" id="665126"/>
    <lineage>
        <taxon>Bacteria</taxon>
        <taxon>Pseudomonadati</taxon>
        <taxon>Pseudomonadota</taxon>
        <taxon>Alphaproteobacteria</taxon>
        <taxon>Hyphomicrobiales</taxon>
        <taxon>Ancalomicrobiaceae</taxon>
        <taxon>Prosthecodimorpha</taxon>
    </lineage>
</organism>
<dbReference type="Proteomes" id="UP000048984">
    <property type="component" value="Unassembled WGS sequence"/>
</dbReference>
<keyword evidence="8" id="KW-1185">Reference proteome</keyword>
<dbReference type="GO" id="GO:0009055">
    <property type="term" value="F:electron transfer activity"/>
    <property type="evidence" value="ECO:0007669"/>
    <property type="project" value="InterPro"/>
</dbReference>
<dbReference type="InterPro" id="IPR036909">
    <property type="entry name" value="Cyt_c-like_dom_sf"/>
</dbReference>
<proteinExistence type="predicted"/>
<dbReference type="AlphaFoldDB" id="A0A0P6W9X7"/>
<evidence type="ECO:0000313" key="7">
    <source>
        <dbReference type="EMBL" id="KPL55382.1"/>
    </source>
</evidence>
<protein>
    <recommendedName>
        <fullName evidence="6">Cytochrome c domain-containing protein</fullName>
    </recommendedName>
</protein>
<dbReference type="GO" id="GO:0046872">
    <property type="term" value="F:metal ion binding"/>
    <property type="evidence" value="ECO:0007669"/>
    <property type="project" value="UniProtKB-KW"/>
</dbReference>
<evidence type="ECO:0000256" key="3">
    <source>
        <dbReference type="ARBA" id="ARBA00023004"/>
    </source>
</evidence>
<dbReference type="RefSeq" id="WP_054361548.1">
    <property type="nucleotide sequence ID" value="NZ_JAPCYQ010000001.1"/>
</dbReference>
<evidence type="ECO:0000256" key="2">
    <source>
        <dbReference type="ARBA" id="ARBA00022723"/>
    </source>
</evidence>
<feature type="chain" id="PRO_5006132225" description="Cytochrome c domain-containing protein" evidence="5">
    <location>
        <begin position="26"/>
        <end position="111"/>
    </location>
</feature>
<dbReference type="InterPro" id="IPR009056">
    <property type="entry name" value="Cyt_c-like_dom"/>
</dbReference>
<evidence type="ECO:0000259" key="6">
    <source>
        <dbReference type="PROSITE" id="PS51007"/>
    </source>
</evidence>
<dbReference type="EMBL" id="LJYW01000001">
    <property type="protein sequence ID" value="KPL55382.1"/>
    <property type="molecule type" value="Genomic_DNA"/>
</dbReference>
<dbReference type="SUPFAM" id="SSF46626">
    <property type="entry name" value="Cytochrome c"/>
    <property type="match status" value="1"/>
</dbReference>
<evidence type="ECO:0000313" key="8">
    <source>
        <dbReference type="Proteomes" id="UP000048984"/>
    </source>
</evidence>
<dbReference type="STRING" id="665126.ABB55_26695"/>
<dbReference type="Pfam" id="PF00034">
    <property type="entry name" value="Cytochrom_C"/>
    <property type="match status" value="1"/>
</dbReference>
<accession>A0A0P6W9X7</accession>
<evidence type="ECO:0000256" key="4">
    <source>
        <dbReference type="PROSITE-ProRule" id="PRU00433"/>
    </source>
</evidence>
<reference evidence="7 8" key="1">
    <citation type="submission" date="2015-09" db="EMBL/GenBank/DDBJ databases">
        <authorList>
            <person name="Jackson K.R."/>
            <person name="Lunt B.L."/>
            <person name="Fisher J.N.B."/>
            <person name="Gardner A.V."/>
            <person name="Bailey M.E."/>
            <person name="Deus L.M."/>
            <person name="Earl A.S."/>
            <person name="Gibby P.D."/>
            <person name="Hartmann K.A."/>
            <person name="Liu J.E."/>
            <person name="Manci A.M."/>
            <person name="Nielsen D.A."/>
            <person name="Solomon M.B."/>
            <person name="Breakwell D.P."/>
            <person name="Burnett S.H."/>
            <person name="Grose J.H."/>
        </authorList>
    </citation>
    <scope>NUCLEOTIDE SEQUENCE [LARGE SCALE GENOMIC DNA]</scope>
    <source>
        <strain evidence="7 8">16</strain>
    </source>
</reference>
<evidence type="ECO:0000256" key="5">
    <source>
        <dbReference type="SAM" id="SignalP"/>
    </source>
</evidence>
<name>A0A0P6W9X7_9HYPH</name>
<keyword evidence="2 4" id="KW-0479">Metal-binding</keyword>
<keyword evidence="3 4" id="KW-0408">Iron</keyword>
<keyword evidence="5" id="KW-0732">Signal</keyword>
<keyword evidence="1 4" id="KW-0349">Heme</keyword>
<evidence type="ECO:0000256" key="1">
    <source>
        <dbReference type="ARBA" id="ARBA00022617"/>
    </source>
</evidence>
<comment type="caution">
    <text evidence="7">The sequence shown here is derived from an EMBL/GenBank/DDBJ whole genome shotgun (WGS) entry which is preliminary data.</text>
</comment>
<dbReference type="PROSITE" id="PS51007">
    <property type="entry name" value="CYTC"/>
    <property type="match status" value="1"/>
</dbReference>
<reference evidence="7 8" key="2">
    <citation type="submission" date="2015-10" db="EMBL/GenBank/DDBJ databases">
        <title>Draft Genome Sequence of Prosthecomicrobium hirschii ATCC 27832.</title>
        <authorList>
            <person name="Daniel J."/>
            <person name="Givan S.A."/>
            <person name="Brun Y.V."/>
            <person name="Brown P.J."/>
        </authorList>
    </citation>
    <scope>NUCLEOTIDE SEQUENCE [LARGE SCALE GENOMIC DNA]</scope>
    <source>
        <strain evidence="7 8">16</strain>
    </source>
</reference>
<sequence>MNRFVLGTAAIAFLAGTVLSTVAPAQEREARGREIAEAACAPCHAITKQGASPVPAAPAFRTLGQKYPVEDLEEALAEGILVGHPAMPQVRMSPQDVGAFLAWLKTIQVAK</sequence>
<dbReference type="Gene3D" id="1.10.760.10">
    <property type="entry name" value="Cytochrome c-like domain"/>
    <property type="match status" value="1"/>
</dbReference>
<gene>
    <name evidence="7" type="ORF">ABB55_26695</name>
</gene>